<evidence type="ECO:0000259" key="15">
    <source>
        <dbReference type="Pfam" id="PF03800"/>
    </source>
</evidence>
<dbReference type="AlphaFoldDB" id="A0A3N4KVH6"/>
<dbReference type="FunCoup" id="A0A3N4KVH6">
    <property type="interactions" value="266"/>
</dbReference>
<accession>A0A3N4KVH6</accession>
<keyword evidence="6" id="KW-0158">Chromosome</keyword>
<evidence type="ECO:0000256" key="6">
    <source>
        <dbReference type="ARBA" id="ARBA00022454"/>
    </source>
</evidence>
<dbReference type="InterPro" id="IPR005549">
    <property type="entry name" value="Kinetochore_Nuf2_N"/>
</dbReference>
<evidence type="ECO:0000313" key="18">
    <source>
        <dbReference type="Proteomes" id="UP000277580"/>
    </source>
</evidence>
<dbReference type="GO" id="GO:0007052">
    <property type="term" value="P:mitotic spindle organization"/>
    <property type="evidence" value="ECO:0007669"/>
    <property type="project" value="TreeGrafter"/>
</dbReference>
<feature type="coiled-coil region" evidence="14">
    <location>
        <begin position="128"/>
        <end position="193"/>
    </location>
</feature>
<proteinExistence type="inferred from homology"/>
<dbReference type="GO" id="GO:0051315">
    <property type="term" value="P:attachment of mitotic spindle microtubules to kinetochore"/>
    <property type="evidence" value="ECO:0007669"/>
    <property type="project" value="TreeGrafter"/>
</dbReference>
<evidence type="ECO:0000256" key="12">
    <source>
        <dbReference type="ARBA" id="ARBA00023306"/>
    </source>
</evidence>
<evidence type="ECO:0000256" key="11">
    <source>
        <dbReference type="ARBA" id="ARBA00023242"/>
    </source>
</evidence>
<dbReference type="InParanoid" id="A0A3N4KVH6"/>
<keyword evidence="18" id="KW-1185">Reference proteome</keyword>
<evidence type="ECO:0000256" key="9">
    <source>
        <dbReference type="ARBA" id="ARBA00022838"/>
    </source>
</evidence>
<feature type="coiled-coil region" evidence="14">
    <location>
        <begin position="247"/>
        <end position="403"/>
    </location>
</feature>
<keyword evidence="12" id="KW-0131">Cell cycle</keyword>
<dbReference type="OrthoDB" id="8194677at2759"/>
<evidence type="ECO:0000256" key="1">
    <source>
        <dbReference type="ARBA" id="ARBA00002772"/>
    </source>
</evidence>
<dbReference type="Pfam" id="PF03800">
    <property type="entry name" value="Nuf2"/>
    <property type="match status" value="1"/>
</dbReference>
<dbReference type="GO" id="GO:0051383">
    <property type="term" value="P:kinetochore organization"/>
    <property type="evidence" value="ECO:0007669"/>
    <property type="project" value="TreeGrafter"/>
</dbReference>
<dbReference type="PANTHER" id="PTHR21650:SF2">
    <property type="entry name" value="KINETOCHORE PROTEIN NUF2"/>
    <property type="match status" value="1"/>
</dbReference>
<sequence>ADSSIVDCISELGVTFSLDDLKRPTPQKTQLVFEMFAELLMGVRRETVEPIIRSASEQLDHPETLHEPSALMAFYASLRTLLQECDIHDFTFNDLAKPDTKRLIKIFSYVINFTRFREGRAGEIGEHLAKAEKIRDAIEARAQENEELAARVEALRARRAREEPLIEGVRKDVEALTEELRGMSKREKTLSAEYGRLRKEKEAYIKTLEDRSFFVTKTRQEAEKIRPYIVDSPEKLQGVIVDMGTTLAAEKAEAEALERRARALQTSADSFAVVEADVMAAIKIMEECEAELVKEEESARKAARHFDVLTQKQTEVREAERSEQRLQRQLQNATDKITRARETAEAKSSSAQKKMRELKEAYKQLSRERAERDKDMEKKKIIIEKIEKEMADMREKVEEEVSAAHAEFAKMKGHILLYISEMEQSI</sequence>
<reference evidence="17 18" key="1">
    <citation type="journal article" date="2018" name="Nat. Ecol. Evol.">
        <title>Pezizomycetes genomes reveal the molecular basis of ectomycorrhizal truffle lifestyle.</title>
        <authorList>
            <person name="Murat C."/>
            <person name="Payen T."/>
            <person name="Noel B."/>
            <person name="Kuo A."/>
            <person name="Morin E."/>
            <person name="Chen J."/>
            <person name="Kohler A."/>
            <person name="Krizsan K."/>
            <person name="Balestrini R."/>
            <person name="Da Silva C."/>
            <person name="Montanini B."/>
            <person name="Hainaut M."/>
            <person name="Levati E."/>
            <person name="Barry K.W."/>
            <person name="Belfiori B."/>
            <person name="Cichocki N."/>
            <person name="Clum A."/>
            <person name="Dockter R.B."/>
            <person name="Fauchery L."/>
            <person name="Guy J."/>
            <person name="Iotti M."/>
            <person name="Le Tacon F."/>
            <person name="Lindquist E.A."/>
            <person name="Lipzen A."/>
            <person name="Malagnac F."/>
            <person name="Mello A."/>
            <person name="Molinier V."/>
            <person name="Miyauchi S."/>
            <person name="Poulain J."/>
            <person name="Riccioni C."/>
            <person name="Rubini A."/>
            <person name="Sitrit Y."/>
            <person name="Splivallo R."/>
            <person name="Traeger S."/>
            <person name="Wang M."/>
            <person name="Zifcakova L."/>
            <person name="Wipf D."/>
            <person name="Zambonelli A."/>
            <person name="Paolocci F."/>
            <person name="Nowrousian M."/>
            <person name="Ottonello S."/>
            <person name="Baldrian P."/>
            <person name="Spatafora J.W."/>
            <person name="Henrissat B."/>
            <person name="Nagy L.G."/>
            <person name="Aury J.M."/>
            <person name="Wincker P."/>
            <person name="Grigoriev I.V."/>
            <person name="Bonfante P."/>
            <person name="Martin F.M."/>
        </authorList>
    </citation>
    <scope>NUCLEOTIDE SEQUENCE [LARGE SCALE GENOMIC DNA]</scope>
    <source>
        <strain evidence="17 18">CCBAS932</strain>
    </source>
</reference>
<dbReference type="PANTHER" id="PTHR21650">
    <property type="entry name" value="MEMBRALIN/KINETOCHORE PROTEIN NUF2"/>
    <property type="match status" value="1"/>
</dbReference>
<evidence type="ECO:0000256" key="2">
    <source>
        <dbReference type="ARBA" id="ARBA00004123"/>
    </source>
</evidence>
<dbReference type="GO" id="GO:0031262">
    <property type="term" value="C:Ndc80 complex"/>
    <property type="evidence" value="ECO:0007669"/>
    <property type="project" value="InterPro"/>
</dbReference>
<keyword evidence="9" id="KW-0995">Kinetochore</keyword>
<feature type="domain" description="Kinetochore protein Nuf2 N-terminal" evidence="15">
    <location>
        <begin position="3"/>
        <end position="132"/>
    </location>
</feature>
<feature type="non-terminal residue" evidence="17">
    <location>
        <position position="1"/>
    </location>
</feature>
<dbReference type="Proteomes" id="UP000277580">
    <property type="component" value="Unassembled WGS sequence"/>
</dbReference>
<keyword evidence="7" id="KW-0132">Cell division</keyword>
<dbReference type="GO" id="GO:0051301">
    <property type="term" value="P:cell division"/>
    <property type="evidence" value="ECO:0007669"/>
    <property type="project" value="UniProtKB-KW"/>
</dbReference>
<evidence type="ECO:0000256" key="7">
    <source>
        <dbReference type="ARBA" id="ARBA00022618"/>
    </source>
</evidence>
<dbReference type="GO" id="GO:0005634">
    <property type="term" value="C:nucleus"/>
    <property type="evidence" value="ECO:0007669"/>
    <property type="project" value="UniProtKB-SubCell"/>
</dbReference>
<evidence type="ECO:0000256" key="13">
    <source>
        <dbReference type="ARBA" id="ARBA00023328"/>
    </source>
</evidence>
<evidence type="ECO:0000313" key="17">
    <source>
        <dbReference type="EMBL" id="RPB14564.1"/>
    </source>
</evidence>
<evidence type="ECO:0000259" key="16">
    <source>
        <dbReference type="Pfam" id="PF18595"/>
    </source>
</evidence>
<dbReference type="GO" id="GO:0045132">
    <property type="term" value="P:meiotic chromosome segregation"/>
    <property type="evidence" value="ECO:0007669"/>
    <property type="project" value="TreeGrafter"/>
</dbReference>
<keyword evidence="11" id="KW-0539">Nucleus</keyword>
<evidence type="ECO:0000256" key="5">
    <source>
        <dbReference type="ARBA" id="ARBA00017594"/>
    </source>
</evidence>
<keyword evidence="13" id="KW-0137">Centromere</keyword>
<name>A0A3N4KVH6_9PEZI</name>
<dbReference type="GO" id="GO:0044877">
    <property type="term" value="F:protein-containing complex binding"/>
    <property type="evidence" value="ECO:0007669"/>
    <property type="project" value="TreeGrafter"/>
</dbReference>
<organism evidence="17 18">
    <name type="scientific">Morchella conica CCBAS932</name>
    <dbReference type="NCBI Taxonomy" id="1392247"/>
    <lineage>
        <taxon>Eukaryota</taxon>
        <taxon>Fungi</taxon>
        <taxon>Dikarya</taxon>
        <taxon>Ascomycota</taxon>
        <taxon>Pezizomycotina</taxon>
        <taxon>Pezizomycetes</taxon>
        <taxon>Pezizales</taxon>
        <taxon>Morchellaceae</taxon>
        <taxon>Morchella</taxon>
    </lineage>
</organism>
<comment type="similarity">
    <text evidence="4">Belongs to the NUF2 family.</text>
</comment>
<dbReference type="EMBL" id="ML119117">
    <property type="protein sequence ID" value="RPB14564.1"/>
    <property type="molecule type" value="Genomic_DNA"/>
</dbReference>
<evidence type="ECO:0000256" key="3">
    <source>
        <dbReference type="ARBA" id="ARBA00004629"/>
    </source>
</evidence>
<dbReference type="InterPro" id="IPR041112">
    <property type="entry name" value="Nuf2_DHR10-like"/>
</dbReference>
<keyword evidence="10 14" id="KW-0175">Coiled coil</keyword>
<dbReference type="STRING" id="1392247.A0A3N4KVH6"/>
<dbReference type="InterPro" id="IPR038275">
    <property type="entry name" value="Nuf2_N_sf"/>
</dbReference>
<feature type="domain" description="Nuf2 DHR10-like" evidence="16">
    <location>
        <begin position="245"/>
        <end position="360"/>
    </location>
</feature>
<comment type="function">
    <text evidence="1">Acts as a component of the essential kinetochore-associated NDC80 complex, which is required for chromosome segregation and spindle checkpoint activity.</text>
</comment>
<evidence type="ECO:0000256" key="4">
    <source>
        <dbReference type="ARBA" id="ARBA00005498"/>
    </source>
</evidence>
<evidence type="ECO:0000256" key="8">
    <source>
        <dbReference type="ARBA" id="ARBA00022776"/>
    </source>
</evidence>
<dbReference type="Gene3D" id="1.10.418.60">
    <property type="entry name" value="Ncd80 complex, Nuf2 subunit"/>
    <property type="match status" value="1"/>
</dbReference>
<evidence type="ECO:0000256" key="14">
    <source>
        <dbReference type="SAM" id="Coils"/>
    </source>
</evidence>
<evidence type="ECO:0000256" key="10">
    <source>
        <dbReference type="ARBA" id="ARBA00023054"/>
    </source>
</evidence>
<gene>
    <name evidence="17" type="ORF">P167DRAFT_533996</name>
</gene>
<keyword evidence="8" id="KW-0498">Mitosis</keyword>
<comment type="subcellular location">
    <subcellularLocation>
        <location evidence="3">Chromosome</location>
        <location evidence="3">Centromere</location>
        <location evidence="3">Kinetochore</location>
    </subcellularLocation>
    <subcellularLocation>
        <location evidence="2">Nucleus</location>
    </subcellularLocation>
</comment>
<dbReference type="Pfam" id="PF18595">
    <property type="entry name" value="Nuf2_DHR10-like"/>
    <property type="match status" value="1"/>
</dbReference>
<protein>
    <recommendedName>
        <fullName evidence="5">Probable kinetochore protein NUF2</fullName>
    </recommendedName>
</protein>